<dbReference type="EMBL" id="CAJPDQ010000002">
    <property type="protein sequence ID" value="CAF9905073.1"/>
    <property type="molecule type" value="Genomic_DNA"/>
</dbReference>
<keyword evidence="2" id="KW-1185">Reference proteome</keyword>
<name>A0A8H3EGY8_9LECA</name>
<dbReference type="Proteomes" id="UP000664169">
    <property type="component" value="Unassembled WGS sequence"/>
</dbReference>
<evidence type="ECO:0008006" key="3">
    <source>
        <dbReference type="Google" id="ProtNLM"/>
    </source>
</evidence>
<gene>
    <name evidence="1" type="ORF">GOMPHAMPRED_003026</name>
</gene>
<organism evidence="1 2">
    <name type="scientific">Gomphillus americanus</name>
    <dbReference type="NCBI Taxonomy" id="1940652"/>
    <lineage>
        <taxon>Eukaryota</taxon>
        <taxon>Fungi</taxon>
        <taxon>Dikarya</taxon>
        <taxon>Ascomycota</taxon>
        <taxon>Pezizomycotina</taxon>
        <taxon>Lecanoromycetes</taxon>
        <taxon>OSLEUM clade</taxon>
        <taxon>Ostropomycetidae</taxon>
        <taxon>Ostropales</taxon>
        <taxon>Graphidaceae</taxon>
        <taxon>Gomphilloideae</taxon>
        <taxon>Gomphillus</taxon>
    </lineage>
</organism>
<dbReference type="AlphaFoldDB" id="A0A8H3EGY8"/>
<protein>
    <recommendedName>
        <fullName evidence="3">F-box domain-containing protein</fullName>
    </recommendedName>
</protein>
<evidence type="ECO:0000313" key="2">
    <source>
        <dbReference type="Proteomes" id="UP000664169"/>
    </source>
</evidence>
<comment type="caution">
    <text evidence="1">The sequence shown here is derived from an EMBL/GenBank/DDBJ whole genome shotgun (WGS) entry which is preliminary data.</text>
</comment>
<proteinExistence type="predicted"/>
<evidence type="ECO:0000313" key="1">
    <source>
        <dbReference type="EMBL" id="CAF9905073.1"/>
    </source>
</evidence>
<accession>A0A8H3EGY8</accession>
<reference evidence="1" key="1">
    <citation type="submission" date="2021-03" db="EMBL/GenBank/DDBJ databases">
        <authorList>
            <person name="Tagirdzhanova G."/>
        </authorList>
    </citation>
    <scope>NUCLEOTIDE SEQUENCE</scope>
</reference>
<sequence length="431" mass="50561">MQKLPNELILEIAGSCSPVGHGRLSRTCKRYWNLLHTGARLRCNRYRFLSLAGTDFPDAQLLEEGRHLVFTLWMDTLYWDPYELPESVNYDSLIERYHYLLKRIRFRRYLDGKDRRAIRMLLPFLLPNLKHLGMNVDDRGEAILSWCAVWKVIQQDRLLNLKSITITSIGSLKCLKQLLTINSLRILCLKNCHDGWGRPDLIFEPRSSKVRILQLQDSMMHPMVLENLLAAFDGLQMFGWDMKRYSDWRGCDLNNMVAALCEFHDHSLTTLSLSNKHPNIGRSVLPSFKYLFKLKWLYLDWFGDTSHFDYTPNVPPRTVLPDLRSNLLDCNEYIPFTLEMLFLDAPSLWVDRTREDRGRLIKFEKYLVSAPRLKFLYVRQHIPAIEALAASRGIQCLVVKWRPKFPWVKLDKDQEWVTTFPPDGSVQPDLD</sequence>